<keyword evidence="1" id="KW-0597">Phosphoprotein</keyword>
<proteinExistence type="predicted"/>
<reference evidence="3" key="1">
    <citation type="submission" date="2021-06" db="EMBL/GenBank/DDBJ databases">
        <title>Updating the genus Pseudomonas: Description of 43 new species and partition of the Pseudomonas putida group.</title>
        <authorList>
            <person name="Girard L."/>
            <person name="Lood C."/>
            <person name="Vandamme P."/>
            <person name="Rokni-Zadeh H."/>
            <person name="Van Noort V."/>
            <person name="Hofte M."/>
            <person name="Lavigne R."/>
            <person name="De Mot R."/>
        </authorList>
    </citation>
    <scope>NUCLEOTIDE SEQUENCE</scope>
    <source>
        <strain evidence="3">SWRI103</strain>
    </source>
</reference>
<gene>
    <name evidence="3" type="ORF">KVG91_24240</name>
</gene>
<protein>
    <submittedName>
        <fullName evidence="3">Response regulator</fullName>
    </submittedName>
</protein>
<feature type="domain" description="Response regulatory" evidence="2">
    <location>
        <begin position="8"/>
        <end position="118"/>
    </location>
</feature>
<dbReference type="RefSeq" id="WP_169378759.1">
    <property type="nucleotide sequence ID" value="NZ_JAHSTY010000002.1"/>
</dbReference>
<accession>A0ABS6P5E5</accession>
<evidence type="ECO:0000259" key="2">
    <source>
        <dbReference type="PROSITE" id="PS50110"/>
    </source>
</evidence>
<dbReference type="PROSITE" id="PS50110">
    <property type="entry name" value="RESPONSE_REGULATORY"/>
    <property type="match status" value="1"/>
</dbReference>
<organism evidence="3 4">
    <name type="scientific">Pseudomonas azadiae</name>
    <dbReference type="NCBI Taxonomy" id="2843612"/>
    <lineage>
        <taxon>Bacteria</taxon>
        <taxon>Pseudomonadati</taxon>
        <taxon>Pseudomonadota</taxon>
        <taxon>Gammaproteobacteria</taxon>
        <taxon>Pseudomonadales</taxon>
        <taxon>Pseudomonadaceae</taxon>
        <taxon>Pseudomonas</taxon>
    </lineage>
</organism>
<evidence type="ECO:0000256" key="1">
    <source>
        <dbReference type="PROSITE-ProRule" id="PRU00169"/>
    </source>
</evidence>
<feature type="modified residue" description="4-aspartylphosphate" evidence="1">
    <location>
        <position position="58"/>
    </location>
</feature>
<dbReference type="EMBL" id="JAHSTY010000002">
    <property type="protein sequence ID" value="MBV4455698.1"/>
    <property type="molecule type" value="Genomic_DNA"/>
</dbReference>
<dbReference type="SUPFAM" id="SSF52172">
    <property type="entry name" value="CheY-like"/>
    <property type="match status" value="1"/>
</dbReference>
<evidence type="ECO:0000313" key="3">
    <source>
        <dbReference type="EMBL" id="MBV4455698.1"/>
    </source>
</evidence>
<dbReference type="SMART" id="SM00448">
    <property type="entry name" value="REC"/>
    <property type="match status" value="1"/>
</dbReference>
<sequence>MTSLTGIRVLLVEDEGAIAMLIEEMLEDMECTVVASVAQLAKALQVATVVEADLAILDVNLAGERVFPVARVLRARNIPFLFSTGYGVSGLPGEFADCPVLHKPFAEVDLRLKVALTLEYQAVKPATDRPV</sequence>
<dbReference type="Pfam" id="PF00072">
    <property type="entry name" value="Response_reg"/>
    <property type="match status" value="1"/>
</dbReference>
<dbReference type="InterPro" id="IPR001789">
    <property type="entry name" value="Sig_transdc_resp-reg_receiver"/>
</dbReference>
<dbReference type="InterPro" id="IPR011006">
    <property type="entry name" value="CheY-like_superfamily"/>
</dbReference>
<dbReference type="Gene3D" id="3.40.50.2300">
    <property type="match status" value="1"/>
</dbReference>
<dbReference type="Proteomes" id="UP001048976">
    <property type="component" value="Unassembled WGS sequence"/>
</dbReference>
<comment type="caution">
    <text evidence="3">The sequence shown here is derived from an EMBL/GenBank/DDBJ whole genome shotgun (WGS) entry which is preliminary data.</text>
</comment>
<name>A0ABS6P5E5_9PSED</name>
<keyword evidence="4" id="KW-1185">Reference proteome</keyword>
<evidence type="ECO:0000313" key="4">
    <source>
        <dbReference type="Proteomes" id="UP001048976"/>
    </source>
</evidence>